<organism evidence="1">
    <name type="scientific">marine sediment metagenome</name>
    <dbReference type="NCBI Taxonomy" id="412755"/>
    <lineage>
        <taxon>unclassified sequences</taxon>
        <taxon>metagenomes</taxon>
        <taxon>ecological metagenomes</taxon>
    </lineage>
</organism>
<name>X1JBB4_9ZZZZ</name>
<gene>
    <name evidence="1" type="ORF">S03H2_48766</name>
</gene>
<comment type="caution">
    <text evidence="1">The sequence shown here is derived from an EMBL/GenBank/DDBJ whole genome shotgun (WGS) entry which is preliminary data.</text>
</comment>
<protein>
    <submittedName>
        <fullName evidence="1">Uncharacterized protein</fullName>
    </submittedName>
</protein>
<dbReference type="AlphaFoldDB" id="X1JBB4"/>
<feature type="non-terminal residue" evidence="1">
    <location>
        <position position="73"/>
    </location>
</feature>
<dbReference type="EMBL" id="BARU01030769">
    <property type="protein sequence ID" value="GAH67038.1"/>
    <property type="molecule type" value="Genomic_DNA"/>
</dbReference>
<accession>X1JBB4</accession>
<proteinExistence type="predicted"/>
<evidence type="ECO:0000313" key="1">
    <source>
        <dbReference type="EMBL" id="GAH67038.1"/>
    </source>
</evidence>
<sequence length="73" mass="8030">MGIKDKTTYGEHYWAMQVEAAKFFAEEEEAAISPYTGQIITQLLQADDIPPEIRNILSVIAEPPAFAFAEVGG</sequence>
<reference evidence="1" key="1">
    <citation type="journal article" date="2014" name="Front. Microbiol.">
        <title>High frequency of phylogenetically diverse reductive dehalogenase-homologous genes in deep subseafloor sedimentary metagenomes.</title>
        <authorList>
            <person name="Kawai M."/>
            <person name="Futagami T."/>
            <person name="Toyoda A."/>
            <person name="Takaki Y."/>
            <person name="Nishi S."/>
            <person name="Hori S."/>
            <person name="Arai W."/>
            <person name="Tsubouchi T."/>
            <person name="Morono Y."/>
            <person name="Uchiyama I."/>
            <person name="Ito T."/>
            <person name="Fujiyama A."/>
            <person name="Inagaki F."/>
            <person name="Takami H."/>
        </authorList>
    </citation>
    <scope>NUCLEOTIDE SEQUENCE</scope>
    <source>
        <strain evidence="1">Expedition CK06-06</strain>
    </source>
</reference>